<dbReference type="PANTHER" id="PTHR10775">
    <property type="entry name" value="OS08G0208400 PROTEIN"/>
    <property type="match status" value="1"/>
</dbReference>
<evidence type="ECO:0000313" key="2">
    <source>
        <dbReference type="Proteomes" id="UP001630127"/>
    </source>
</evidence>
<evidence type="ECO:0000313" key="1">
    <source>
        <dbReference type="EMBL" id="KAL3537832.1"/>
    </source>
</evidence>
<protein>
    <submittedName>
        <fullName evidence="1">Uncharacterized protein</fullName>
    </submittedName>
</protein>
<keyword evidence="2" id="KW-1185">Reference proteome</keyword>
<dbReference type="PANTHER" id="PTHR10775:SF182">
    <property type="entry name" value="TRANSPOSON, EN_SPM-LIKE, TRANSPOSASE-ASSOCIATED DOMAIN PROTEIN-RELATED"/>
    <property type="match status" value="1"/>
</dbReference>
<name>A0ABD3B2Q4_9GENT</name>
<proteinExistence type="predicted"/>
<sequence length="107" mass="12437">MQELLHDAFGFNTENVPRDSGINFGSEQPNLEADKFYKLVDDSRQELWLGRKNFSKLPLLVRLLHLKCLGKISDKIFTILLDLLREAFPEGVKLPKYDYEAKKVIKE</sequence>
<organism evidence="1 2">
    <name type="scientific">Cinchona calisaya</name>
    <dbReference type="NCBI Taxonomy" id="153742"/>
    <lineage>
        <taxon>Eukaryota</taxon>
        <taxon>Viridiplantae</taxon>
        <taxon>Streptophyta</taxon>
        <taxon>Embryophyta</taxon>
        <taxon>Tracheophyta</taxon>
        <taxon>Spermatophyta</taxon>
        <taxon>Magnoliopsida</taxon>
        <taxon>eudicotyledons</taxon>
        <taxon>Gunneridae</taxon>
        <taxon>Pentapetalae</taxon>
        <taxon>asterids</taxon>
        <taxon>lamiids</taxon>
        <taxon>Gentianales</taxon>
        <taxon>Rubiaceae</taxon>
        <taxon>Cinchonoideae</taxon>
        <taxon>Cinchoneae</taxon>
        <taxon>Cinchona</taxon>
    </lineage>
</organism>
<dbReference type="AlphaFoldDB" id="A0ABD3B2Q4"/>
<dbReference type="EMBL" id="JBJUIK010000001">
    <property type="protein sequence ID" value="KAL3537832.1"/>
    <property type="molecule type" value="Genomic_DNA"/>
</dbReference>
<reference evidence="1 2" key="1">
    <citation type="submission" date="2024-11" db="EMBL/GenBank/DDBJ databases">
        <title>A near-complete genome assembly of Cinchona calisaya.</title>
        <authorList>
            <person name="Lian D.C."/>
            <person name="Zhao X.W."/>
            <person name="Wei L."/>
        </authorList>
    </citation>
    <scope>NUCLEOTIDE SEQUENCE [LARGE SCALE GENOMIC DNA]</scope>
    <source>
        <tissue evidence="1">Nenye</tissue>
    </source>
</reference>
<accession>A0ABD3B2Q4</accession>
<comment type="caution">
    <text evidence="1">The sequence shown here is derived from an EMBL/GenBank/DDBJ whole genome shotgun (WGS) entry which is preliminary data.</text>
</comment>
<dbReference type="Proteomes" id="UP001630127">
    <property type="component" value="Unassembled WGS sequence"/>
</dbReference>
<gene>
    <name evidence="1" type="ORF">ACH5RR_001198</name>
</gene>